<evidence type="ECO:0000313" key="3">
    <source>
        <dbReference type="EMBL" id="KAB7500805.1"/>
    </source>
</evidence>
<dbReference type="Proteomes" id="UP000326759">
    <property type="component" value="Unassembled WGS sequence"/>
</dbReference>
<reference evidence="3 4" key="1">
    <citation type="journal article" date="2019" name="PLoS Biol.">
        <title>Sex chromosomes control vertical transmission of feminizing Wolbachia symbionts in an isopod.</title>
        <authorList>
            <person name="Becking T."/>
            <person name="Chebbi M.A."/>
            <person name="Giraud I."/>
            <person name="Moumen B."/>
            <person name="Laverre T."/>
            <person name="Caubet Y."/>
            <person name="Peccoud J."/>
            <person name="Gilbert C."/>
            <person name="Cordaux R."/>
        </authorList>
    </citation>
    <scope>NUCLEOTIDE SEQUENCE [LARGE SCALE GENOMIC DNA]</scope>
    <source>
        <strain evidence="3">ANa2</strain>
        <tissue evidence="3">Whole body excluding digestive tract and cuticle</tissue>
    </source>
</reference>
<feature type="region of interest" description="Disordered" evidence="2">
    <location>
        <begin position="203"/>
        <end position="235"/>
    </location>
</feature>
<evidence type="ECO:0000256" key="2">
    <source>
        <dbReference type="SAM" id="MobiDB-lite"/>
    </source>
</evidence>
<keyword evidence="4" id="KW-1185">Reference proteome</keyword>
<keyword evidence="1" id="KW-0175">Coiled coil</keyword>
<accession>A0A5N5T6Y2</accession>
<organism evidence="3 4">
    <name type="scientific">Armadillidium nasatum</name>
    <dbReference type="NCBI Taxonomy" id="96803"/>
    <lineage>
        <taxon>Eukaryota</taxon>
        <taxon>Metazoa</taxon>
        <taxon>Ecdysozoa</taxon>
        <taxon>Arthropoda</taxon>
        <taxon>Crustacea</taxon>
        <taxon>Multicrustacea</taxon>
        <taxon>Malacostraca</taxon>
        <taxon>Eumalacostraca</taxon>
        <taxon>Peracarida</taxon>
        <taxon>Isopoda</taxon>
        <taxon>Oniscidea</taxon>
        <taxon>Crinocheta</taxon>
        <taxon>Armadillidiidae</taxon>
        <taxon>Armadillidium</taxon>
    </lineage>
</organism>
<dbReference type="EMBL" id="SEYY01012583">
    <property type="protein sequence ID" value="KAB7500805.1"/>
    <property type="molecule type" value="Genomic_DNA"/>
</dbReference>
<name>A0A5N5T6Y2_9CRUS</name>
<feature type="coiled-coil region" evidence="1">
    <location>
        <begin position="132"/>
        <end position="198"/>
    </location>
</feature>
<proteinExistence type="predicted"/>
<comment type="caution">
    <text evidence="3">The sequence shown here is derived from an EMBL/GenBank/DDBJ whole genome shotgun (WGS) entry which is preliminary data.</text>
</comment>
<evidence type="ECO:0000256" key="1">
    <source>
        <dbReference type="SAM" id="Coils"/>
    </source>
</evidence>
<dbReference type="OrthoDB" id="7668655at2759"/>
<evidence type="ECO:0000313" key="4">
    <source>
        <dbReference type="Proteomes" id="UP000326759"/>
    </source>
</evidence>
<protein>
    <submittedName>
        <fullName evidence="3">Uncharacterized protein</fullName>
    </submittedName>
</protein>
<dbReference type="AlphaFoldDB" id="A0A5N5T6Y2"/>
<sequence>MQNYNDDDDWDDLDDYALEQCVLKENEILSQNPELCKNVLLQSSVSKGISPHWINSDFNSFVEIPHTSKAESNKFSVTNLISEKQTSGSLSFSRSNSIASTKKSYKPLHIGSSSSSVTSNENNNKLTGNIDIKSLQSQLEQVLKEKKKLQEENLVKQGEVAKTVNDLELKVKKLEREIDRFEGNILFKNREIDELLAKCKQSNTQTSSSAHLKPKCNSSSPSPKKRKLDNYHSPTKSSFNFADRFDFGERKVVKNVQVQTEKELRIQNRLRFQITSSKGIITANYLPFIYFSEGSVSGSRKAFYLLSNHKRKETFLSHQNNSVKENNIISHLISSVESTHKTNLNNSEQQLIKHICHNLENLLKAKHLKGNVSKMEEEKLEENFLSSSIPLLKMLNIMKTCNKNIIQNEVKILALFIEEFLKDKTKNISGIISSLDSLSSILSSSSELTQEMCTSIVESLNMCCQVYSIDILFRIISTLISGTSHEIFKCKICTHTAGNCLLNSFCNMVWKVSDMKPENFIHEMAILISKLLHEPSALVSNSSCSCSFSLLTVFINNLQSVVKNITKDEDWHRVFSGLKVLHAWQRKDKHLFERASQLSTFPVLLSAVTKKAKLLKSKGILDNFTWELIYEVYEIDESS</sequence>
<gene>
    <name evidence="3" type="ORF">Anas_11438</name>
</gene>